<keyword evidence="7" id="KW-0472">Membrane</keyword>
<dbReference type="Pfam" id="PF02984">
    <property type="entry name" value="Cyclin_C"/>
    <property type="match status" value="1"/>
</dbReference>
<evidence type="ECO:0000256" key="3">
    <source>
        <dbReference type="ARBA" id="ARBA00023127"/>
    </source>
</evidence>
<dbReference type="OMA" id="ISDCRFM"/>
<keyword evidence="9" id="KW-1185">Reference proteome</keyword>
<protein>
    <submittedName>
        <fullName evidence="8">Uncharacterized protein</fullName>
    </submittedName>
</protein>
<dbReference type="PANTHER" id="PTHR10177">
    <property type="entry name" value="CYCLINS"/>
    <property type="match status" value="1"/>
</dbReference>
<comment type="similarity">
    <text evidence="1">Belongs to the cyclin family. Cyclin D subfamily.</text>
</comment>
<proteinExistence type="inferred from homology"/>
<dbReference type="SMART" id="SM00385">
    <property type="entry name" value="CYCLIN"/>
    <property type="match status" value="2"/>
</dbReference>
<dbReference type="InterPro" id="IPR006671">
    <property type="entry name" value="Cyclin_N"/>
</dbReference>
<dbReference type="InterPro" id="IPR039361">
    <property type="entry name" value="Cyclin"/>
</dbReference>
<gene>
    <name evidence="8" type="ORF">DCAR_0309971</name>
</gene>
<dbReference type="Gene3D" id="1.10.472.10">
    <property type="entry name" value="Cyclin-like"/>
    <property type="match status" value="2"/>
</dbReference>
<dbReference type="CDD" id="cd20544">
    <property type="entry name" value="CYCLIN_AtCycD-like_rpt2"/>
    <property type="match status" value="1"/>
</dbReference>
<dbReference type="GO" id="GO:0051301">
    <property type="term" value="P:cell division"/>
    <property type="evidence" value="ECO:0007669"/>
    <property type="project" value="UniProtKB-KW"/>
</dbReference>
<sequence length="356" mass="39940">MSSQDLTTCFHLDSLYCEEPHFDEDIYQTVGEHEHGGVLSQEFDEENEDGLALLFLKEDKNVGFDGLVNDPFLAEARRGAVEWMLRVVGFYSFSALTGVLAVNYFDRFVGRFEFQREKMWMVQLVSVTCLSIAAKMEEVDVPLLLDFQVEEPAYVFEAKTIQRMEVLVLSTLEWKMNPVTPLSFLDCMTRKLGLKSYICCEFHKNCESLLLSIISDCRFMCYLPSVVATATMLLAISSVERCDGIDYQTELLGILGIDKGKLEDCRKLIQELVSEGYGSNINKRKFGSLPGSPRGVMDLCFSSDSSNDLWSVTTPALASVSSSPEPASKKRKAQDKDQHQPSFDNAAADNLSIPLQ</sequence>
<keyword evidence="7" id="KW-0812">Transmembrane</keyword>
<dbReference type="InterPro" id="IPR004367">
    <property type="entry name" value="Cyclin_C-dom"/>
</dbReference>
<keyword evidence="4" id="KW-0131">Cell cycle</keyword>
<dbReference type="SMART" id="SM01332">
    <property type="entry name" value="Cyclin_C"/>
    <property type="match status" value="1"/>
</dbReference>
<dbReference type="CDD" id="cd20543">
    <property type="entry name" value="CYCLIN_AtCycD-like_rpt1"/>
    <property type="match status" value="1"/>
</dbReference>
<dbReference type="InterPro" id="IPR036915">
    <property type="entry name" value="Cyclin-like_sf"/>
</dbReference>
<feature type="transmembrane region" description="Helical" evidence="7">
    <location>
        <begin position="83"/>
        <end position="105"/>
    </location>
</feature>
<dbReference type="EMBL" id="CP093345">
    <property type="protein sequence ID" value="WOG90727.1"/>
    <property type="molecule type" value="Genomic_DNA"/>
</dbReference>
<reference evidence="8" key="2">
    <citation type="submission" date="2022-03" db="EMBL/GenBank/DDBJ databases">
        <title>Draft title - Genomic analysis of global carrot germplasm unveils the trajectory of domestication and the origin of high carotenoid orange carrot.</title>
        <authorList>
            <person name="Iorizzo M."/>
            <person name="Ellison S."/>
            <person name="Senalik D."/>
            <person name="Macko-Podgorni A."/>
            <person name="Grzebelus D."/>
            <person name="Bostan H."/>
            <person name="Rolling W."/>
            <person name="Curaba J."/>
            <person name="Simon P."/>
        </authorList>
    </citation>
    <scope>NUCLEOTIDE SEQUENCE</scope>
    <source>
        <tissue evidence="8">Leaf</tissue>
    </source>
</reference>
<evidence type="ECO:0000313" key="8">
    <source>
        <dbReference type="EMBL" id="WOG90727.1"/>
    </source>
</evidence>
<dbReference type="Pfam" id="PF00134">
    <property type="entry name" value="Cyclin_N"/>
    <property type="match status" value="1"/>
</dbReference>
<evidence type="ECO:0000256" key="7">
    <source>
        <dbReference type="SAM" id="Phobius"/>
    </source>
</evidence>
<reference evidence="8" key="1">
    <citation type="journal article" date="2016" name="Nat. Genet.">
        <title>A high-quality carrot genome assembly provides new insights into carotenoid accumulation and asterid genome evolution.</title>
        <authorList>
            <person name="Iorizzo M."/>
            <person name="Ellison S."/>
            <person name="Senalik D."/>
            <person name="Zeng P."/>
            <person name="Satapoomin P."/>
            <person name="Huang J."/>
            <person name="Bowman M."/>
            <person name="Iovene M."/>
            <person name="Sanseverino W."/>
            <person name="Cavagnaro P."/>
            <person name="Yildiz M."/>
            <person name="Macko-Podgorni A."/>
            <person name="Moranska E."/>
            <person name="Grzebelus E."/>
            <person name="Grzebelus D."/>
            <person name="Ashrafi H."/>
            <person name="Zheng Z."/>
            <person name="Cheng S."/>
            <person name="Spooner D."/>
            <person name="Van Deynze A."/>
            <person name="Simon P."/>
        </authorList>
    </citation>
    <scope>NUCLEOTIDE SEQUENCE</scope>
    <source>
        <tissue evidence="8">Leaf</tissue>
    </source>
</reference>
<evidence type="ECO:0000256" key="2">
    <source>
        <dbReference type="ARBA" id="ARBA00022618"/>
    </source>
</evidence>
<dbReference type="OrthoDB" id="5590282at2759"/>
<organism evidence="8 9">
    <name type="scientific">Daucus carota subsp. sativus</name>
    <name type="common">Carrot</name>
    <dbReference type="NCBI Taxonomy" id="79200"/>
    <lineage>
        <taxon>Eukaryota</taxon>
        <taxon>Viridiplantae</taxon>
        <taxon>Streptophyta</taxon>
        <taxon>Embryophyta</taxon>
        <taxon>Tracheophyta</taxon>
        <taxon>Spermatophyta</taxon>
        <taxon>Magnoliopsida</taxon>
        <taxon>eudicotyledons</taxon>
        <taxon>Gunneridae</taxon>
        <taxon>Pentapetalae</taxon>
        <taxon>asterids</taxon>
        <taxon>campanulids</taxon>
        <taxon>Apiales</taxon>
        <taxon>Apiaceae</taxon>
        <taxon>Apioideae</taxon>
        <taxon>Scandiceae</taxon>
        <taxon>Daucinae</taxon>
        <taxon>Daucus</taxon>
        <taxon>Daucus sect. Daucus</taxon>
    </lineage>
</organism>
<evidence type="ECO:0000256" key="6">
    <source>
        <dbReference type="SAM" id="MobiDB-lite"/>
    </source>
</evidence>
<dbReference type="SUPFAM" id="SSF47954">
    <property type="entry name" value="Cyclin-like"/>
    <property type="match status" value="2"/>
</dbReference>
<dbReference type="AlphaFoldDB" id="A0A165ZII8"/>
<evidence type="ECO:0000313" key="9">
    <source>
        <dbReference type="Proteomes" id="UP000077755"/>
    </source>
</evidence>
<dbReference type="Proteomes" id="UP000077755">
    <property type="component" value="Chromosome 3"/>
</dbReference>
<accession>A0A165ZII8</accession>
<keyword evidence="2" id="KW-0132">Cell division</keyword>
<dbReference type="InterPro" id="IPR013763">
    <property type="entry name" value="Cyclin-like_dom"/>
</dbReference>
<dbReference type="Gramene" id="KZN00068">
    <property type="protein sequence ID" value="KZN00068"/>
    <property type="gene ID" value="DCAR_008822"/>
</dbReference>
<name>A0A165ZII8_DAUCS</name>
<evidence type="ECO:0000256" key="1">
    <source>
        <dbReference type="ARBA" id="ARBA00009065"/>
    </source>
</evidence>
<feature type="compositionally biased region" description="Polar residues" evidence="6">
    <location>
        <begin position="316"/>
        <end position="325"/>
    </location>
</feature>
<keyword evidence="3 5" id="KW-0195">Cyclin</keyword>
<evidence type="ECO:0000256" key="4">
    <source>
        <dbReference type="ARBA" id="ARBA00023306"/>
    </source>
</evidence>
<feature type="region of interest" description="Disordered" evidence="6">
    <location>
        <begin position="316"/>
        <end position="356"/>
    </location>
</feature>
<dbReference type="KEGG" id="dcr:108211165"/>
<dbReference type="FunFam" id="1.10.472.10:FF:000060">
    <property type="entry name" value="D6-type cyclin"/>
    <property type="match status" value="1"/>
</dbReference>
<evidence type="ECO:0000256" key="5">
    <source>
        <dbReference type="RuleBase" id="RU000383"/>
    </source>
</evidence>
<keyword evidence="7" id="KW-1133">Transmembrane helix</keyword>